<organism evidence="1">
    <name type="scientific">uncultured Caudovirales phage</name>
    <dbReference type="NCBI Taxonomy" id="2100421"/>
    <lineage>
        <taxon>Viruses</taxon>
        <taxon>Duplodnaviria</taxon>
        <taxon>Heunggongvirae</taxon>
        <taxon>Uroviricota</taxon>
        <taxon>Caudoviricetes</taxon>
        <taxon>Peduoviridae</taxon>
        <taxon>Maltschvirus</taxon>
        <taxon>Maltschvirus maltsch</taxon>
    </lineage>
</organism>
<sequence>MTFTVPEGEFYDKVTYNGEEEDFIDPDEFAAMLDDAIGEVSKGESAGHPFRGNQWTKGIPGGGVPQSGMPGATQETGGYVKAKYNGVEEAVALITSGVDGSPAMSRWRPDLPKSVLEHYFTSMEKDRQITGHNIATAQGFDGLPEIVSEERMNEEIAKGGTAIWSGGGSLTTRTEYESGTLFVTPGVNGSGRYFSTDPYEARTYVSMTEFNTDLWRSTETPIGSRMMSGALRADARVITVADLQKLVVEVTERVKEDPLFRKLAQTDHLGQSSERWIREHLSDMGNVAAALGYDAIVQDVYQAYGRFGYHVIVLNRTAVLISRHETWSNFLPPWRQDRPSDYSPPLAGFSGLLNLQKGESAGHPFRGNQYTGGIPGGIGGSRLVGQVLVEDVVNRSDYPTLPSDSDLEKKYGSTKADVLASLKRIIPGANLLGFEVEGPSDYLPALRCIVAGFELTSKLFPEAASHLKTISTTQFGVTLDGSGIDMRRSLAWTGFYDLESGNFNGEINLHGMMEGKYSRSRTETFATTVHEFGHLLHTYRVWSDPLIFSRVTDLSTHLQDDPRLRSALMKSKIHNPRAYASTNTSELAAEEFASHVLGPITGPRDVTGGISPWNESVMEYLTEVSEEAYLRLSKSLRPGNGLVSVDEHEPTSYASRYAAMHGEM</sequence>
<reference evidence="1" key="1">
    <citation type="submission" date="2020-05" db="EMBL/GenBank/DDBJ databases">
        <authorList>
            <person name="Chiriac C."/>
            <person name="Salcher M."/>
            <person name="Ghai R."/>
            <person name="Kavagutti S V."/>
        </authorList>
    </citation>
    <scope>NUCLEOTIDE SEQUENCE</scope>
</reference>
<dbReference type="EMBL" id="LR796937">
    <property type="protein sequence ID" value="CAB4176149.1"/>
    <property type="molecule type" value="Genomic_DNA"/>
</dbReference>
<protein>
    <submittedName>
        <fullName evidence="1">Uncharacterized protein</fullName>
    </submittedName>
</protein>
<proteinExistence type="predicted"/>
<accession>A0A6J5PWA5</accession>
<evidence type="ECO:0000313" key="1">
    <source>
        <dbReference type="EMBL" id="CAB4176149.1"/>
    </source>
</evidence>
<gene>
    <name evidence="1" type="ORF">UFOVP978_11</name>
</gene>
<name>A0A6J5PWA5_9CAUD</name>